<dbReference type="SUPFAM" id="SSF51735">
    <property type="entry name" value="NAD(P)-binding Rossmann-fold domains"/>
    <property type="match status" value="1"/>
</dbReference>
<proteinExistence type="inferred from homology"/>
<evidence type="ECO:0000256" key="1">
    <source>
        <dbReference type="ARBA" id="ARBA00022857"/>
    </source>
</evidence>
<feature type="domain" description="D-isomer specific 2-hydroxyacid dehydrogenase catalytic" evidence="6">
    <location>
        <begin position="58"/>
        <end position="329"/>
    </location>
</feature>
<dbReference type="EC" id="1.1.1.79" evidence="4"/>
<evidence type="ECO:0000256" key="2">
    <source>
        <dbReference type="ARBA" id="ARBA00023002"/>
    </source>
</evidence>
<gene>
    <name evidence="8" type="ORF">K2173_021708</name>
</gene>
<dbReference type="AlphaFoldDB" id="A0AAV8TH92"/>
<dbReference type="GO" id="GO:0005829">
    <property type="term" value="C:cytosol"/>
    <property type="evidence" value="ECO:0007669"/>
    <property type="project" value="TreeGrafter"/>
</dbReference>
<evidence type="ECO:0000256" key="5">
    <source>
        <dbReference type="RuleBase" id="RU003719"/>
    </source>
</evidence>
<dbReference type="SUPFAM" id="SSF52283">
    <property type="entry name" value="Formate/glycerate dehydrogenase catalytic domain-like"/>
    <property type="match status" value="1"/>
</dbReference>
<dbReference type="InterPro" id="IPR050223">
    <property type="entry name" value="D-isomer_2-hydroxyacid_DH"/>
</dbReference>
<dbReference type="Gene3D" id="3.40.50.720">
    <property type="entry name" value="NAD(P)-binding Rossmann-like Domain"/>
    <property type="match status" value="2"/>
</dbReference>
<keyword evidence="3" id="KW-0520">NAD</keyword>
<evidence type="ECO:0000259" key="6">
    <source>
        <dbReference type="Pfam" id="PF00389"/>
    </source>
</evidence>
<dbReference type="GO" id="GO:0009853">
    <property type="term" value="P:photorespiration"/>
    <property type="evidence" value="ECO:0007669"/>
    <property type="project" value="UniProtKB-ARBA"/>
</dbReference>
<sequence>MAANKNPRSQEPNDDLPLVYVHRQTSFGLPLKDRLVNHFRLVDPCDCDSTHKPIDTSLSNSVRALVVIGYTPLTSETLSFLPSLELVVGSSAGLDKVDLQECHRRGIVVTNASLAFSEDAADYAMALLLDVLRRISAAERYIRGRMWPVKGDYRLGSKLRGKRAGIVGLGAIGSEVAKRLMAFGCTIAYNSRKKKPSVLFPFYSTVCDLAANSDILIITCSLTPKTRHIVNKDVMTALGSEGLIINVGRGALIDQEELVQFLMRGNIYGAGLDVFENEPHVPEELFALENVVLSPHRAVLTPESLEAVQELIFTNLKAFFSNEPLRSVVHIE</sequence>
<protein>
    <recommendedName>
        <fullName evidence="4">glyoxylate reductase (NADP(+))</fullName>
        <ecNumber evidence="4">1.1.1.79</ecNumber>
    </recommendedName>
</protein>
<dbReference type="GO" id="GO:0016618">
    <property type="term" value="F:hydroxypyruvate reductase [NAD(P)H] activity"/>
    <property type="evidence" value="ECO:0007669"/>
    <property type="project" value="UniProtKB-ARBA"/>
</dbReference>
<keyword evidence="9" id="KW-1185">Reference proteome</keyword>
<dbReference type="PANTHER" id="PTHR10996">
    <property type="entry name" value="2-HYDROXYACID DEHYDROGENASE-RELATED"/>
    <property type="match status" value="1"/>
</dbReference>
<dbReference type="FunFam" id="3.40.50.720:FF:000213">
    <property type="entry name" value="Putative 2-hydroxyacid dehydrogenase"/>
    <property type="match status" value="1"/>
</dbReference>
<name>A0AAV8TH92_9ROSI</name>
<dbReference type="CDD" id="cd12156">
    <property type="entry name" value="HPPR"/>
    <property type="match status" value="1"/>
</dbReference>
<reference evidence="8 9" key="1">
    <citation type="submission" date="2021-09" db="EMBL/GenBank/DDBJ databases">
        <title>Genomic insights and catalytic innovation underlie evolution of tropane alkaloids biosynthesis.</title>
        <authorList>
            <person name="Wang Y.-J."/>
            <person name="Tian T."/>
            <person name="Huang J.-P."/>
            <person name="Huang S.-X."/>
        </authorList>
    </citation>
    <scope>NUCLEOTIDE SEQUENCE [LARGE SCALE GENOMIC DNA]</scope>
    <source>
        <strain evidence="8">KIB-2018</strain>
        <tissue evidence="8">Leaf</tissue>
    </source>
</reference>
<evidence type="ECO:0000313" key="8">
    <source>
        <dbReference type="EMBL" id="KAJ8766191.1"/>
    </source>
</evidence>
<dbReference type="EMBL" id="JAIWQS010000005">
    <property type="protein sequence ID" value="KAJ8766191.1"/>
    <property type="molecule type" value="Genomic_DNA"/>
</dbReference>
<evidence type="ECO:0000256" key="3">
    <source>
        <dbReference type="ARBA" id="ARBA00023027"/>
    </source>
</evidence>
<dbReference type="InterPro" id="IPR006140">
    <property type="entry name" value="D-isomer_DH_NAD-bd"/>
</dbReference>
<evidence type="ECO:0000259" key="7">
    <source>
        <dbReference type="Pfam" id="PF02826"/>
    </source>
</evidence>
<accession>A0AAV8TH92</accession>
<dbReference type="InterPro" id="IPR006139">
    <property type="entry name" value="D-isomer_2_OHA_DH_cat_dom"/>
</dbReference>
<dbReference type="InterPro" id="IPR036291">
    <property type="entry name" value="NAD(P)-bd_dom_sf"/>
</dbReference>
<keyword evidence="2 5" id="KW-0560">Oxidoreductase</keyword>
<dbReference type="Pfam" id="PF00389">
    <property type="entry name" value="2-Hacid_dh"/>
    <property type="match status" value="1"/>
</dbReference>
<dbReference type="Pfam" id="PF02826">
    <property type="entry name" value="2-Hacid_dh_C"/>
    <property type="match status" value="1"/>
</dbReference>
<feature type="domain" description="D-isomer specific 2-hydroxyacid dehydrogenase NAD-binding" evidence="7">
    <location>
        <begin position="125"/>
        <end position="298"/>
    </location>
</feature>
<evidence type="ECO:0000256" key="4">
    <source>
        <dbReference type="ARBA" id="ARBA00066661"/>
    </source>
</evidence>
<dbReference type="GO" id="GO:0030267">
    <property type="term" value="F:glyoxylate reductase (NADPH) activity"/>
    <property type="evidence" value="ECO:0007669"/>
    <property type="project" value="UniProtKB-EC"/>
</dbReference>
<dbReference type="Proteomes" id="UP001159364">
    <property type="component" value="Linkage Group LG05"/>
</dbReference>
<dbReference type="GO" id="GO:0051287">
    <property type="term" value="F:NAD binding"/>
    <property type="evidence" value="ECO:0007669"/>
    <property type="project" value="InterPro"/>
</dbReference>
<keyword evidence="1" id="KW-0521">NADP</keyword>
<evidence type="ECO:0000313" key="9">
    <source>
        <dbReference type="Proteomes" id="UP001159364"/>
    </source>
</evidence>
<organism evidence="8 9">
    <name type="scientific">Erythroxylum novogranatense</name>
    <dbReference type="NCBI Taxonomy" id="1862640"/>
    <lineage>
        <taxon>Eukaryota</taxon>
        <taxon>Viridiplantae</taxon>
        <taxon>Streptophyta</taxon>
        <taxon>Embryophyta</taxon>
        <taxon>Tracheophyta</taxon>
        <taxon>Spermatophyta</taxon>
        <taxon>Magnoliopsida</taxon>
        <taxon>eudicotyledons</taxon>
        <taxon>Gunneridae</taxon>
        <taxon>Pentapetalae</taxon>
        <taxon>rosids</taxon>
        <taxon>fabids</taxon>
        <taxon>Malpighiales</taxon>
        <taxon>Erythroxylaceae</taxon>
        <taxon>Erythroxylum</taxon>
    </lineage>
</organism>
<comment type="similarity">
    <text evidence="5">Belongs to the D-isomer specific 2-hydroxyacid dehydrogenase family.</text>
</comment>
<dbReference type="PANTHER" id="PTHR10996:SF268">
    <property type="entry name" value="GLYOXYLATE_HYDROXYPYRUVATE REDUCTASE HPR3"/>
    <property type="match status" value="1"/>
</dbReference>
<comment type="caution">
    <text evidence="8">The sequence shown here is derived from an EMBL/GenBank/DDBJ whole genome shotgun (WGS) entry which is preliminary data.</text>
</comment>